<comment type="similarity">
    <text evidence="4">Belongs to the Cob(I)alamin adenosyltransferase family.</text>
</comment>
<dbReference type="Pfam" id="PF01923">
    <property type="entry name" value="Cob_adeno_trans"/>
    <property type="match status" value="1"/>
</dbReference>
<dbReference type="SUPFAM" id="SSF89028">
    <property type="entry name" value="Cobalamin adenosyltransferase-like"/>
    <property type="match status" value="1"/>
</dbReference>
<accession>A0ABX7N4G1</accession>
<comment type="catalytic activity">
    <reaction evidence="4">
        <text>2 cob(II)yrinate a,c diamide + reduced [electron-transfer flavoprotein] + 2 ATP = 2 adenosylcob(III)yrinate a,c-diamide + 2 triphosphate + oxidized [electron-transfer flavoprotein] + 3 H(+)</text>
        <dbReference type="Rhea" id="RHEA:11528"/>
        <dbReference type="Rhea" id="RHEA-COMP:10685"/>
        <dbReference type="Rhea" id="RHEA-COMP:10686"/>
        <dbReference type="ChEBI" id="CHEBI:15378"/>
        <dbReference type="ChEBI" id="CHEBI:18036"/>
        <dbReference type="ChEBI" id="CHEBI:30616"/>
        <dbReference type="ChEBI" id="CHEBI:57692"/>
        <dbReference type="ChEBI" id="CHEBI:58307"/>
        <dbReference type="ChEBI" id="CHEBI:58503"/>
        <dbReference type="ChEBI" id="CHEBI:58537"/>
        <dbReference type="EC" id="2.5.1.17"/>
    </reaction>
</comment>
<feature type="domain" description="Cobalamin adenosyltransferase-like" evidence="5">
    <location>
        <begin position="3"/>
        <end position="169"/>
    </location>
</feature>
<dbReference type="InterPro" id="IPR029499">
    <property type="entry name" value="PduO-typ"/>
</dbReference>
<dbReference type="InterPro" id="IPR016030">
    <property type="entry name" value="CblAdoTrfase-like"/>
</dbReference>
<dbReference type="PANTHER" id="PTHR12213:SF0">
    <property type="entry name" value="CORRINOID ADENOSYLTRANSFERASE MMAB"/>
    <property type="match status" value="1"/>
</dbReference>
<proteinExistence type="inferred from homology"/>
<keyword evidence="3 4" id="KW-0067">ATP-binding</keyword>
<dbReference type="NCBIfam" id="TIGR00636">
    <property type="entry name" value="PduO_Nterm"/>
    <property type="match status" value="1"/>
</dbReference>
<protein>
    <recommendedName>
        <fullName evidence="4">Corrinoid adenosyltransferase</fullName>
        <ecNumber evidence="4">2.5.1.17</ecNumber>
    </recommendedName>
    <alternativeName>
        <fullName evidence="4">Cob(II)alamin adenosyltransferase</fullName>
    </alternativeName>
    <alternativeName>
        <fullName evidence="4">Cob(II)yrinic acid a,c-diamide adenosyltransferase</fullName>
    </alternativeName>
    <alternativeName>
        <fullName evidence="4">Cobinamide/cobalamin adenosyltransferase</fullName>
    </alternativeName>
</protein>
<evidence type="ECO:0000256" key="1">
    <source>
        <dbReference type="ARBA" id="ARBA00022679"/>
    </source>
</evidence>
<keyword evidence="1 4" id="KW-0808">Transferase</keyword>
<keyword evidence="4" id="KW-0169">Cobalamin biosynthesis</keyword>
<evidence type="ECO:0000256" key="4">
    <source>
        <dbReference type="RuleBase" id="RU366026"/>
    </source>
</evidence>
<comment type="pathway">
    <text evidence="4">Cofactor biosynthesis; adenosylcobalamin biosynthesis; adenosylcobalamin from cob(II)yrinate a,c-diamide: step 2/7.</text>
</comment>
<gene>
    <name evidence="6" type="ORF">JY572_34180</name>
</gene>
<keyword evidence="7" id="KW-1185">Reference proteome</keyword>
<dbReference type="RefSeq" id="WP_015352089.1">
    <property type="nucleotide sequence ID" value="NZ_CP071091.1"/>
</dbReference>
<comment type="catalytic activity">
    <reaction evidence="4">
        <text>2 cob(II)alamin + reduced [electron-transfer flavoprotein] + 2 ATP = 2 adenosylcob(III)alamin + 2 triphosphate + oxidized [electron-transfer flavoprotein] + 3 H(+)</text>
        <dbReference type="Rhea" id="RHEA:28671"/>
        <dbReference type="Rhea" id="RHEA-COMP:10685"/>
        <dbReference type="Rhea" id="RHEA-COMP:10686"/>
        <dbReference type="ChEBI" id="CHEBI:15378"/>
        <dbReference type="ChEBI" id="CHEBI:16304"/>
        <dbReference type="ChEBI" id="CHEBI:18036"/>
        <dbReference type="ChEBI" id="CHEBI:18408"/>
        <dbReference type="ChEBI" id="CHEBI:30616"/>
        <dbReference type="ChEBI" id="CHEBI:57692"/>
        <dbReference type="ChEBI" id="CHEBI:58307"/>
        <dbReference type="EC" id="2.5.1.17"/>
    </reaction>
</comment>
<evidence type="ECO:0000256" key="3">
    <source>
        <dbReference type="ARBA" id="ARBA00022840"/>
    </source>
</evidence>
<dbReference type="EMBL" id="CP071091">
    <property type="protein sequence ID" value="QSQ13341.1"/>
    <property type="molecule type" value="Genomic_DNA"/>
</dbReference>
<keyword evidence="2 4" id="KW-0547">Nucleotide-binding</keyword>
<evidence type="ECO:0000259" key="5">
    <source>
        <dbReference type="Pfam" id="PF01923"/>
    </source>
</evidence>
<dbReference type="EC" id="2.5.1.17" evidence="4"/>
<evidence type="ECO:0000256" key="2">
    <source>
        <dbReference type="ARBA" id="ARBA00022741"/>
    </source>
</evidence>
<dbReference type="Proteomes" id="UP000663090">
    <property type="component" value="Chromosome"/>
</dbReference>
<evidence type="ECO:0000313" key="6">
    <source>
        <dbReference type="EMBL" id="QSQ13341.1"/>
    </source>
</evidence>
<name>A0ABX7N4G1_9BACT</name>
<dbReference type="Gene3D" id="1.20.1200.10">
    <property type="entry name" value="Cobalamin adenosyltransferase-like"/>
    <property type="match status" value="1"/>
</dbReference>
<reference evidence="6 7" key="1">
    <citation type="submission" date="2021-02" db="EMBL/GenBank/DDBJ databases">
        <title>De Novo genome assembly of isolated myxobacteria.</title>
        <authorList>
            <person name="Stevens D.C."/>
        </authorList>
    </citation>
    <scope>NUCLEOTIDE SEQUENCE [LARGE SCALE GENOMIC DNA]</scope>
    <source>
        <strain evidence="6 7">SCHIC003</strain>
    </source>
</reference>
<dbReference type="InterPro" id="IPR036451">
    <property type="entry name" value="CblAdoTrfase-like_sf"/>
</dbReference>
<dbReference type="GO" id="GO:0008817">
    <property type="term" value="F:corrinoid adenosyltransferase activity"/>
    <property type="evidence" value="ECO:0007669"/>
    <property type="project" value="UniProtKB-EC"/>
</dbReference>
<sequence length="186" mass="20226">MKIYTKAGDTGETGLFGGGRVAKDDARVDAYGEVDELNAVLGVARAAGQMPQELDALLQRLQDQLFTVGAVMATPAGTKASAYLPPLKESWAEDMEQSIDRFEAELPKMTHFILPGGTPASAALHLARTVCRRAERRAVPLLRDGTIPKDVVVFLNRLSDLLFVMARVANHRANVPDVKWIPEKSS</sequence>
<organism evidence="6 7">
    <name type="scientific">Myxococcus landrumensis</name>
    <dbReference type="NCBI Taxonomy" id="2813577"/>
    <lineage>
        <taxon>Bacteria</taxon>
        <taxon>Pseudomonadati</taxon>
        <taxon>Myxococcota</taxon>
        <taxon>Myxococcia</taxon>
        <taxon>Myxococcales</taxon>
        <taxon>Cystobacterineae</taxon>
        <taxon>Myxococcaceae</taxon>
        <taxon>Myxococcus</taxon>
    </lineage>
</organism>
<dbReference type="PANTHER" id="PTHR12213">
    <property type="entry name" value="CORRINOID ADENOSYLTRANSFERASE"/>
    <property type="match status" value="1"/>
</dbReference>
<evidence type="ECO:0000313" key="7">
    <source>
        <dbReference type="Proteomes" id="UP000663090"/>
    </source>
</evidence>